<evidence type="ECO:0000256" key="1">
    <source>
        <dbReference type="ARBA" id="ARBA00023015"/>
    </source>
</evidence>
<evidence type="ECO:0000259" key="3">
    <source>
        <dbReference type="PROSITE" id="PS01124"/>
    </source>
</evidence>
<dbReference type="PANTHER" id="PTHR11019">
    <property type="entry name" value="HTH-TYPE TRANSCRIPTIONAL REGULATOR NIMR"/>
    <property type="match status" value="1"/>
</dbReference>
<proteinExistence type="predicted"/>
<sequence>MEVLGEAEAFEWKIPRYADDFAPTIVPEPHTGQLVPARYLLTTKRIDPAITARLYPEHRLYWAEHAPFAVEAAHDVWHVRPGRAVWVPADQPHDVFLRPHDVANVTAFDARLVRVPWASTTATLMPRPQRALLEWGRDNGMARSSRLRLQRTVIDLVLPTSRSRLDLRIPRDLRLARLARSIAADPLRAHSLTEDAARLGLSKRTLTRRFREETGESIGRWRALACIRTALPLLADDVPVWMVAIECGYSTPSAFAAAFRRGLGISPRELFSPADGTDSPPAGPLVRPSFGSAVEFATYED</sequence>
<dbReference type="PROSITE" id="PS01124">
    <property type="entry name" value="HTH_ARAC_FAMILY_2"/>
    <property type="match status" value="1"/>
</dbReference>
<dbReference type="Gene3D" id="1.10.10.60">
    <property type="entry name" value="Homeodomain-like"/>
    <property type="match status" value="1"/>
</dbReference>
<dbReference type="EMBL" id="JAGTTN010000003">
    <property type="protein sequence ID" value="MCC2032770.1"/>
    <property type="molecule type" value="Genomic_DNA"/>
</dbReference>
<dbReference type="SUPFAM" id="SSF46689">
    <property type="entry name" value="Homeodomain-like"/>
    <property type="match status" value="2"/>
</dbReference>
<name>A0A9X1LVG5_9MICO</name>
<accession>A0A9X1LVG5</accession>
<reference evidence="4" key="1">
    <citation type="submission" date="2021-04" db="EMBL/GenBank/DDBJ databases">
        <title>Microbacterium tenobrionis sp. nov. and Microbacterium allomyrinae sp. nov., isolated from larvae of Tenobrio molitor and Allomyrina dichotoma, respectively.</title>
        <authorList>
            <person name="Lee S.D."/>
        </authorList>
    </citation>
    <scope>NUCLEOTIDE SEQUENCE</scope>
    <source>
        <strain evidence="4">BWT-G7</strain>
    </source>
</reference>
<keyword evidence="2" id="KW-0804">Transcription</keyword>
<dbReference type="GO" id="GO:0043565">
    <property type="term" value="F:sequence-specific DNA binding"/>
    <property type="evidence" value="ECO:0007669"/>
    <property type="project" value="InterPro"/>
</dbReference>
<comment type="caution">
    <text evidence="4">The sequence shown here is derived from an EMBL/GenBank/DDBJ whole genome shotgun (WGS) entry which is preliminary data.</text>
</comment>
<dbReference type="InterPro" id="IPR018060">
    <property type="entry name" value="HTH_AraC"/>
</dbReference>
<dbReference type="GO" id="GO:0003700">
    <property type="term" value="F:DNA-binding transcription factor activity"/>
    <property type="evidence" value="ECO:0007669"/>
    <property type="project" value="InterPro"/>
</dbReference>
<dbReference type="RefSeq" id="WP_229384726.1">
    <property type="nucleotide sequence ID" value="NZ_JAGTTN010000003.1"/>
</dbReference>
<gene>
    <name evidence="4" type="ORF">KEC57_11320</name>
</gene>
<dbReference type="Proteomes" id="UP001139354">
    <property type="component" value="Unassembled WGS sequence"/>
</dbReference>
<dbReference type="Pfam" id="PF12833">
    <property type="entry name" value="HTH_18"/>
    <property type="match status" value="1"/>
</dbReference>
<evidence type="ECO:0000313" key="4">
    <source>
        <dbReference type="EMBL" id="MCC2032770.1"/>
    </source>
</evidence>
<dbReference type="InterPro" id="IPR009057">
    <property type="entry name" value="Homeodomain-like_sf"/>
</dbReference>
<keyword evidence="1" id="KW-0805">Transcription regulation</keyword>
<keyword evidence="5" id="KW-1185">Reference proteome</keyword>
<dbReference type="PANTHER" id="PTHR11019:SF199">
    <property type="entry name" value="HTH-TYPE TRANSCRIPTIONAL REGULATOR NIMR"/>
    <property type="match status" value="1"/>
</dbReference>
<evidence type="ECO:0000256" key="2">
    <source>
        <dbReference type="ARBA" id="ARBA00023163"/>
    </source>
</evidence>
<feature type="domain" description="HTH araC/xylS-type" evidence="3">
    <location>
        <begin position="176"/>
        <end position="273"/>
    </location>
</feature>
<dbReference type="SMART" id="SM00342">
    <property type="entry name" value="HTH_ARAC"/>
    <property type="match status" value="1"/>
</dbReference>
<evidence type="ECO:0000313" key="5">
    <source>
        <dbReference type="Proteomes" id="UP001139354"/>
    </source>
</evidence>
<dbReference type="AlphaFoldDB" id="A0A9X1LVG5"/>
<protein>
    <submittedName>
        <fullName evidence="4">Helix-turn-helix domain-containing protein</fullName>
    </submittedName>
</protein>
<organism evidence="4 5">
    <name type="scientific">Microbacterium allomyrinae</name>
    <dbReference type="NCBI Taxonomy" id="2830666"/>
    <lineage>
        <taxon>Bacteria</taxon>
        <taxon>Bacillati</taxon>
        <taxon>Actinomycetota</taxon>
        <taxon>Actinomycetes</taxon>
        <taxon>Micrococcales</taxon>
        <taxon>Microbacteriaceae</taxon>
        <taxon>Microbacterium</taxon>
    </lineage>
</organism>